<dbReference type="Pfam" id="PF13086">
    <property type="entry name" value="AAA_11"/>
    <property type="match status" value="1"/>
</dbReference>
<sequence>MIDPRAEALLVWSADRGHWQDKTAEVYSYQWDGQHLLVRFVSGTRTYRYGPQKVLVLQHPSSMSLEGAWVEAAGRRIPDPRAAFRFVGPSAVWVRIFERRGETELHCLYPEHMLRIEEGVERAGLPARVLAYWRSIVAALPPGHQGPDPLQREFDRLTSVHPDSVLARYLTGKPLERADLDVVPIAPFSSNLSQRAAVDKALRFPISVIEGPPGTGKTQTILNLIATLIASPGASVGVVASNNAAVENVRDKLAGRGISYVVADLGRAEKRETFFKGQTDRNHAVSEMLAESTDDLADPAEIRALAERLTTAQRAEWSLAALRQERDAFGLEREHFGGFVRSQDIAEVGPLPLFGRSSETLIDFLVEVALEGTRPKRFSWLRSITRRLKYGSLGGASLADTDLTLRVQAAFYDRRIAELDRDIADHERRVEDGGLAGMLADHRLLSERFLRSALRARYGSRGRIHYRPRAIQTDFRAFTADYPVILSTCHSLRRSIGEDNLLDCLIIDEASQADLLTSALAMASCRRLVVVGDRRQLPPIVGGRPGADEVPPAPSYDYRTHSIMSSLRQLYGDALPVTMLREHYRCDPAIIGFCNEKFYGGQLIPLAPGPRRSRPMMVVRTAEGNHMRQFRDGGRVNRREVDAIIDEVVSMHCTGIPRAEIGITTPYRRQLTELHGRLRSAADLADIEADTVHRYQGREKRAVIMSAVLDDTAAGRSGVRFVDDARLVNVAVSRARELFILVTDHRMLPTSRNLRDLMGYIQYQDPGQLVDSGIVSVFDLLYSSFAARLRPLAARVAGHFGQRSEDIAWTVLHGILDEEPYRGLKAVPQVLLRHLVPSGAGLSADQAGFVRRGSSLDIVVYNRLTRAPVLAIEVDGFAFHDDNPVQLARDGLKDGVLAAIGLPLLRLSTTGSGEEERIRNALDAAFAVMHDGAR</sequence>
<keyword evidence="10" id="KW-1185">Reference proteome</keyword>
<dbReference type="InterPro" id="IPR024402">
    <property type="entry name" value="DUF2726"/>
</dbReference>
<evidence type="ECO:0000259" key="8">
    <source>
        <dbReference type="Pfam" id="PF13087"/>
    </source>
</evidence>
<organism evidence="9 10">
    <name type="scientific">Sinomonas cellulolyticus</name>
    <dbReference type="NCBI Taxonomy" id="2801916"/>
    <lineage>
        <taxon>Bacteria</taxon>
        <taxon>Bacillati</taxon>
        <taxon>Actinomycetota</taxon>
        <taxon>Actinomycetes</taxon>
        <taxon>Micrococcales</taxon>
        <taxon>Micrococcaceae</taxon>
        <taxon>Sinomonas</taxon>
    </lineage>
</organism>
<name>A0ABS1K0B5_9MICC</name>
<evidence type="ECO:0000256" key="5">
    <source>
        <dbReference type="ARBA" id="ARBA00022840"/>
    </source>
</evidence>
<dbReference type="SUPFAM" id="SSF52540">
    <property type="entry name" value="P-loop containing nucleoside triphosphate hydrolases"/>
    <property type="match status" value="1"/>
</dbReference>
<dbReference type="Proteomes" id="UP000639051">
    <property type="component" value="Unassembled WGS sequence"/>
</dbReference>
<feature type="domain" description="DNA2/NAM7 helicase helicase" evidence="7">
    <location>
        <begin position="190"/>
        <end position="541"/>
    </location>
</feature>
<dbReference type="PANTHER" id="PTHR43788">
    <property type="entry name" value="DNA2/NAM7 HELICASE FAMILY MEMBER"/>
    <property type="match status" value="1"/>
</dbReference>
<dbReference type="InterPro" id="IPR047187">
    <property type="entry name" value="SF1_C_Upf1"/>
</dbReference>
<dbReference type="InterPro" id="IPR050534">
    <property type="entry name" value="Coronavir_polyprotein_1ab"/>
</dbReference>
<gene>
    <name evidence="9" type="ORF">JJE72_06190</name>
</gene>
<evidence type="ECO:0000313" key="10">
    <source>
        <dbReference type="Proteomes" id="UP000639051"/>
    </source>
</evidence>
<evidence type="ECO:0000259" key="6">
    <source>
        <dbReference type="Pfam" id="PF10881"/>
    </source>
</evidence>
<evidence type="ECO:0000256" key="4">
    <source>
        <dbReference type="ARBA" id="ARBA00022806"/>
    </source>
</evidence>
<protein>
    <submittedName>
        <fullName evidence="9">AAA family ATPase</fullName>
    </submittedName>
</protein>
<feature type="domain" description="DUF2726" evidence="6">
    <location>
        <begin position="804"/>
        <end position="924"/>
    </location>
</feature>
<evidence type="ECO:0000259" key="7">
    <source>
        <dbReference type="Pfam" id="PF13086"/>
    </source>
</evidence>
<feature type="domain" description="DNA2/NAM7 helicase-like C-terminal" evidence="8">
    <location>
        <begin position="564"/>
        <end position="745"/>
    </location>
</feature>
<dbReference type="Pfam" id="PF10881">
    <property type="entry name" value="DUF2726"/>
    <property type="match status" value="1"/>
</dbReference>
<dbReference type="InterPro" id="IPR041677">
    <property type="entry name" value="DNA2/NAM7_AAA_11"/>
</dbReference>
<dbReference type="CDD" id="cd17934">
    <property type="entry name" value="DEXXQc_Upf1-like"/>
    <property type="match status" value="1"/>
</dbReference>
<dbReference type="EMBL" id="JAERRC010000018">
    <property type="protein sequence ID" value="MBL0705096.1"/>
    <property type="molecule type" value="Genomic_DNA"/>
</dbReference>
<dbReference type="RefSeq" id="WP_189695309.1">
    <property type="nucleotide sequence ID" value="NZ_BNCM01000022.1"/>
</dbReference>
<reference evidence="9 10" key="1">
    <citation type="submission" date="2021-01" db="EMBL/GenBank/DDBJ databases">
        <title>Genome public.</title>
        <authorList>
            <person name="Liu C."/>
            <person name="Sun Q."/>
        </authorList>
    </citation>
    <scope>NUCLEOTIDE SEQUENCE [LARGE SCALE GENOMIC DNA]</scope>
    <source>
        <strain evidence="9 10">JC656</strain>
    </source>
</reference>
<accession>A0ABS1K0B5</accession>
<evidence type="ECO:0000256" key="2">
    <source>
        <dbReference type="ARBA" id="ARBA00022741"/>
    </source>
</evidence>
<keyword evidence="4" id="KW-0347">Helicase</keyword>
<evidence type="ECO:0000256" key="1">
    <source>
        <dbReference type="ARBA" id="ARBA00007913"/>
    </source>
</evidence>
<keyword evidence="3" id="KW-0378">Hydrolase</keyword>
<dbReference type="InterPro" id="IPR027417">
    <property type="entry name" value="P-loop_NTPase"/>
</dbReference>
<dbReference type="Gene3D" id="3.40.50.300">
    <property type="entry name" value="P-loop containing nucleotide triphosphate hydrolases"/>
    <property type="match status" value="2"/>
</dbReference>
<evidence type="ECO:0000313" key="9">
    <source>
        <dbReference type="EMBL" id="MBL0705096.1"/>
    </source>
</evidence>
<dbReference type="CDD" id="cd18808">
    <property type="entry name" value="SF1_C_Upf1"/>
    <property type="match status" value="1"/>
</dbReference>
<comment type="similarity">
    <text evidence="1">Belongs to the DNA2/NAM7 helicase family.</text>
</comment>
<evidence type="ECO:0000256" key="3">
    <source>
        <dbReference type="ARBA" id="ARBA00022801"/>
    </source>
</evidence>
<proteinExistence type="inferred from homology"/>
<keyword evidence="2" id="KW-0547">Nucleotide-binding</keyword>
<dbReference type="PANTHER" id="PTHR43788:SF8">
    <property type="entry name" value="DNA-BINDING PROTEIN SMUBP-2"/>
    <property type="match status" value="1"/>
</dbReference>
<dbReference type="Pfam" id="PF13087">
    <property type="entry name" value="AAA_12"/>
    <property type="match status" value="1"/>
</dbReference>
<keyword evidence="5" id="KW-0067">ATP-binding</keyword>
<comment type="caution">
    <text evidence="9">The sequence shown here is derived from an EMBL/GenBank/DDBJ whole genome shotgun (WGS) entry which is preliminary data.</text>
</comment>
<dbReference type="InterPro" id="IPR041679">
    <property type="entry name" value="DNA2/NAM7-like_C"/>
</dbReference>